<evidence type="ECO:0000313" key="2">
    <source>
        <dbReference type="EMBL" id="KAB7515362.1"/>
    </source>
</evidence>
<evidence type="ECO:0000259" key="1">
    <source>
        <dbReference type="Pfam" id="PF18480"/>
    </source>
</evidence>
<comment type="caution">
    <text evidence="4">The sequence shown here is derived from an EMBL/GenBank/DDBJ whole genome shotgun (WGS) entry which is preliminary data.</text>
</comment>
<gene>
    <name evidence="3" type="ORF">DM867_04685</name>
    <name evidence="2" type="ORF">DMP03_09070</name>
    <name evidence="4" type="ORF">DP108_08435</name>
</gene>
<organism evidence="4 5">
    <name type="scientific">Halosegnis rubeus</name>
    <dbReference type="NCBI Taxonomy" id="2212850"/>
    <lineage>
        <taxon>Archaea</taxon>
        <taxon>Methanobacteriati</taxon>
        <taxon>Methanobacteriota</taxon>
        <taxon>Stenosarchaea group</taxon>
        <taxon>Halobacteria</taxon>
        <taxon>Halobacteriales</taxon>
        <taxon>Natronomonadaceae</taxon>
        <taxon>Halosegnis</taxon>
    </lineage>
</organism>
<dbReference type="Proteomes" id="UP000326302">
    <property type="component" value="Unassembled WGS sequence"/>
</dbReference>
<evidence type="ECO:0000313" key="4">
    <source>
        <dbReference type="EMBL" id="KAB7517597.1"/>
    </source>
</evidence>
<accession>A0A5N5UCK0</accession>
<keyword evidence="7" id="KW-1185">Reference proteome</keyword>
<dbReference type="Proteomes" id="UP000326865">
    <property type="component" value="Unassembled WGS sequence"/>
</dbReference>
<dbReference type="Proteomes" id="UP000326207">
    <property type="component" value="Unassembled WGS sequence"/>
</dbReference>
<dbReference type="InterPro" id="IPR041049">
    <property type="entry name" value="DUF5615"/>
</dbReference>
<reference evidence="5 6" key="1">
    <citation type="submission" date="2019-10" db="EMBL/GenBank/DDBJ databases">
        <title>Unraveling microbial dark matter from salterns through culturing: the case of the genus Halosegnis.</title>
        <authorList>
            <person name="Duran-Viseras A."/>
            <person name="Andrei A.-S."/>
            <person name="Vera-Gargallo B."/>
            <person name="Ghai R."/>
            <person name="Sanchez-Porro C."/>
            <person name="Ventosa A."/>
        </authorList>
    </citation>
    <scope>NUCLEOTIDE SEQUENCE [LARGE SCALE GENOMIC DNA]</scope>
    <source>
        <strain evidence="2 6">F17-44</strain>
        <strain evidence="3 7">F18-79</strain>
        <strain evidence="4 5">F19-13</strain>
    </source>
</reference>
<dbReference type="Pfam" id="PF18480">
    <property type="entry name" value="DUF5615"/>
    <property type="match status" value="1"/>
</dbReference>
<dbReference type="EMBL" id="QKKZ01000001">
    <property type="protein sequence ID" value="KAB7516414.1"/>
    <property type="molecule type" value="Genomic_DNA"/>
</dbReference>
<dbReference type="AlphaFoldDB" id="A0A5N5UH75"/>
<dbReference type="RefSeq" id="WP_152120360.1">
    <property type="nucleotide sequence ID" value="NZ_QJOW01000003.1"/>
</dbReference>
<evidence type="ECO:0000313" key="5">
    <source>
        <dbReference type="Proteomes" id="UP000326207"/>
    </source>
</evidence>
<evidence type="ECO:0000313" key="7">
    <source>
        <dbReference type="Proteomes" id="UP000326865"/>
    </source>
</evidence>
<accession>A0A5N5UH75</accession>
<evidence type="ECO:0000313" key="3">
    <source>
        <dbReference type="EMBL" id="KAB7516414.1"/>
    </source>
</evidence>
<name>A0A5N5UH75_9EURY</name>
<feature type="domain" description="DUF5615" evidence="1">
    <location>
        <begin position="1"/>
        <end position="111"/>
    </location>
</feature>
<dbReference type="EMBL" id="QMDY01000004">
    <property type="protein sequence ID" value="KAB7517597.1"/>
    <property type="molecule type" value="Genomic_DNA"/>
</dbReference>
<evidence type="ECO:0000313" key="6">
    <source>
        <dbReference type="Proteomes" id="UP000326302"/>
    </source>
</evidence>
<dbReference type="OrthoDB" id="209779at2157"/>
<proteinExistence type="predicted"/>
<protein>
    <recommendedName>
        <fullName evidence="1">DUF5615 domain-containing protein</fullName>
    </recommendedName>
</protein>
<accession>A0A5N5UCW4</accession>
<sequence>MNLVTDEHVPRVFVSTLRSNGYTVFRANDLLGEATDDATLLRRATAEDAVLITHDMKDFGGPTGESVDHAGVVVYTDANWVRDSPSAAVTALNRVREQYSRDALRNEIVWLDQWR</sequence>
<dbReference type="EMBL" id="QJOW01000003">
    <property type="protein sequence ID" value="KAB7515362.1"/>
    <property type="molecule type" value="Genomic_DNA"/>
</dbReference>